<feature type="transmembrane region" description="Helical" evidence="7">
    <location>
        <begin position="226"/>
        <end position="243"/>
    </location>
</feature>
<dbReference type="Pfam" id="PF03601">
    <property type="entry name" value="Cons_hypoth698"/>
    <property type="match status" value="1"/>
</dbReference>
<comment type="subcellular location">
    <subcellularLocation>
        <location evidence="1">Cell membrane</location>
        <topology evidence="1">Multi-pass membrane protein</topology>
    </subcellularLocation>
</comment>
<gene>
    <name evidence="8" type="ORF">V6617_01695</name>
</gene>
<name>A0ABZ2I066_9HYPH</name>
<feature type="transmembrane region" description="Helical" evidence="7">
    <location>
        <begin position="47"/>
        <end position="66"/>
    </location>
</feature>
<sequence>MTTKAQPHLQNAGVLREMTPGLFLCAVIAATAFSISHLRFLSAVSPALLAVVLGIAFRALLGEPAIAQPGVRISMRQLLRIAVVLLGLRVTFAQIQTMGLSALMVLAATVVATLAFSFWMSKLCRVEWRLGMLLGSGTAICGASAIVAASSTLTARHEDIAYGLAAVTIAGSLSMVLYPILGILLELDPHRYGLWVGASLHEVAQVVVAGYQLGPEAGETATVAKLVRVLALAPTVAVLGYLAQRRLRGGPDQPARVQLIPWFVAGFAVMVVLGSVIAFPDWLLSGIQSLVSFLMAMALAAIGIETDLGRLAGKGMAPLLFSALLTIFIAVFSLALILLFI</sequence>
<evidence type="ECO:0000256" key="7">
    <source>
        <dbReference type="SAM" id="Phobius"/>
    </source>
</evidence>
<keyword evidence="6 7" id="KW-0472">Membrane</keyword>
<feature type="transmembrane region" description="Helical" evidence="7">
    <location>
        <begin position="192"/>
        <end position="214"/>
    </location>
</feature>
<proteinExistence type="inferred from homology"/>
<feature type="transmembrane region" description="Helical" evidence="7">
    <location>
        <begin position="285"/>
        <end position="304"/>
    </location>
</feature>
<evidence type="ECO:0000313" key="8">
    <source>
        <dbReference type="EMBL" id="WWT33211.1"/>
    </source>
</evidence>
<dbReference type="RefSeq" id="WP_338608650.1">
    <property type="nucleotide sequence ID" value="NZ_CP146275.1"/>
</dbReference>
<feature type="transmembrane region" description="Helical" evidence="7">
    <location>
        <begin position="160"/>
        <end position="185"/>
    </location>
</feature>
<evidence type="ECO:0000256" key="4">
    <source>
        <dbReference type="ARBA" id="ARBA00022692"/>
    </source>
</evidence>
<evidence type="ECO:0000256" key="5">
    <source>
        <dbReference type="ARBA" id="ARBA00022989"/>
    </source>
</evidence>
<reference evidence="8 9" key="1">
    <citation type="submission" date="2024-02" db="EMBL/GenBank/DDBJ databases">
        <title>Complete genome sequence of Pelagibacterium nitratireducens ZH15.</title>
        <authorList>
            <person name="Zhao L.H."/>
        </authorList>
    </citation>
    <scope>NUCLEOTIDE SEQUENCE [LARGE SCALE GENOMIC DNA]</scope>
    <source>
        <strain evidence="8 9">ZH15</strain>
    </source>
</reference>
<comment type="similarity">
    <text evidence="2">Belongs to the UPF0324 family.</text>
</comment>
<feature type="transmembrane region" description="Helical" evidence="7">
    <location>
        <begin position="259"/>
        <end position="279"/>
    </location>
</feature>
<evidence type="ECO:0000256" key="6">
    <source>
        <dbReference type="ARBA" id="ARBA00023136"/>
    </source>
</evidence>
<feature type="transmembrane region" description="Helical" evidence="7">
    <location>
        <begin position="101"/>
        <end position="120"/>
    </location>
</feature>
<evidence type="ECO:0000256" key="2">
    <source>
        <dbReference type="ARBA" id="ARBA00007977"/>
    </source>
</evidence>
<evidence type="ECO:0000313" key="9">
    <source>
        <dbReference type="Proteomes" id="UP001369958"/>
    </source>
</evidence>
<dbReference type="InterPro" id="IPR018383">
    <property type="entry name" value="UPF0324_pro"/>
</dbReference>
<keyword evidence="3" id="KW-1003">Cell membrane</keyword>
<dbReference type="PANTHER" id="PTHR30106:SF2">
    <property type="entry name" value="UPF0324 INNER MEMBRANE PROTEIN YEIH"/>
    <property type="match status" value="1"/>
</dbReference>
<accession>A0ABZ2I066</accession>
<dbReference type="EMBL" id="CP146275">
    <property type="protein sequence ID" value="WWT33211.1"/>
    <property type="molecule type" value="Genomic_DNA"/>
</dbReference>
<keyword evidence="9" id="KW-1185">Reference proteome</keyword>
<evidence type="ECO:0000256" key="3">
    <source>
        <dbReference type="ARBA" id="ARBA00022475"/>
    </source>
</evidence>
<evidence type="ECO:0000256" key="1">
    <source>
        <dbReference type="ARBA" id="ARBA00004651"/>
    </source>
</evidence>
<feature type="transmembrane region" description="Helical" evidence="7">
    <location>
        <begin position="132"/>
        <end position="154"/>
    </location>
</feature>
<feature type="transmembrane region" description="Helical" evidence="7">
    <location>
        <begin position="21"/>
        <end position="41"/>
    </location>
</feature>
<protein>
    <submittedName>
        <fullName evidence="8">YeiH family protein</fullName>
    </submittedName>
</protein>
<dbReference type="Proteomes" id="UP001369958">
    <property type="component" value="Chromosome"/>
</dbReference>
<organism evidence="8 9">
    <name type="scientific">Pelagibacterium nitratireducens</name>
    <dbReference type="NCBI Taxonomy" id="1046114"/>
    <lineage>
        <taxon>Bacteria</taxon>
        <taxon>Pseudomonadati</taxon>
        <taxon>Pseudomonadota</taxon>
        <taxon>Alphaproteobacteria</taxon>
        <taxon>Hyphomicrobiales</taxon>
        <taxon>Devosiaceae</taxon>
        <taxon>Pelagibacterium</taxon>
    </lineage>
</organism>
<dbReference type="PANTHER" id="PTHR30106">
    <property type="entry name" value="INNER MEMBRANE PROTEIN YEIH-RELATED"/>
    <property type="match status" value="1"/>
</dbReference>
<keyword evidence="5 7" id="KW-1133">Transmembrane helix</keyword>
<keyword evidence="4 7" id="KW-0812">Transmembrane</keyword>
<feature type="transmembrane region" description="Helical" evidence="7">
    <location>
        <begin position="316"/>
        <end position="340"/>
    </location>
</feature>